<protein>
    <submittedName>
        <fullName evidence="1">Uncharacterized protein</fullName>
    </submittedName>
</protein>
<dbReference type="AlphaFoldDB" id="A0AAD8X807"/>
<evidence type="ECO:0000313" key="2">
    <source>
        <dbReference type="Proteomes" id="UP001231189"/>
    </source>
</evidence>
<proteinExistence type="predicted"/>
<dbReference type="Proteomes" id="UP001231189">
    <property type="component" value="Unassembled WGS sequence"/>
</dbReference>
<evidence type="ECO:0000313" key="1">
    <source>
        <dbReference type="EMBL" id="KAK1697592.1"/>
    </source>
</evidence>
<keyword evidence="2" id="KW-1185">Reference proteome</keyword>
<organism evidence="1 2">
    <name type="scientific">Lolium multiflorum</name>
    <name type="common">Italian ryegrass</name>
    <name type="synonym">Lolium perenne subsp. multiflorum</name>
    <dbReference type="NCBI Taxonomy" id="4521"/>
    <lineage>
        <taxon>Eukaryota</taxon>
        <taxon>Viridiplantae</taxon>
        <taxon>Streptophyta</taxon>
        <taxon>Embryophyta</taxon>
        <taxon>Tracheophyta</taxon>
        <taxon>Spermatophyta</taxon>
        <taxon>Magnoliopsida</taxon>
        <taxon>Liliopsida</taxon>
        <taxon>Poales</taxon>
        <taxon>Poaceae</taxon>
        <taxon>BOP clade</taxon>
        <taxon>Pooideae</taxon>
        <taxon>Poodae</taxon>
        <taxon>Poeae</taxon>
        <taxon>Poeae Chloroplast Group 2 (Poeae type)</taxon>
        <taxon>Loliodinae</taxon>
        <taxon>Loliinae</taxon>
        <taxon>Lolium</taxon>
    </lineage>
</organism>
<sequence length="186" mass="20444">MWCFFILLLRWEGEDELHRSSSFILRFRSPLCALQFCSLLLAGLGGEGEVGSRFVQTYGWGWIGELLESVLPLAISQRRILSAAAISGQRADLASLGSSACSSSLFQLWKISAHPGVASPARALPSGQVPGESRSGRRWSCFIVGDLGSDCFFSNLIRVFSAKYLDYAVIFFFCKVLDVTVHPPTK</sequence>
<accession>A0AAD8X807</accession>
<reference evidence="1" key="1">
    <citation type="submission" date="2023-07" db="EMBL/GenBank/DDBJ databases">
        <title>A chromosome-level genome assembly of Lolium multiflorum.</title>
        <authorList>
            <person name="Chen Y."/>
            <person name="Copetti D."/>
            <person name="Kolliker R."/>
            <person name="Studer B."/>
        </authorList>
    </citation>
    <scope>NUCLEOTIDE SEQUENCE</scope>
    <source>
        <strain evidence="1">02402/16</strain>
        <tissue evidence="1">Leaf</tissue>
    </source>
</reference>
<comment type="caution">
    <text evidence="1">The sequence shown here is derived from an EMBL/GenBank/DDBJ whole genome shotgun (WGS) entry which is preliminary data.</text>
</comment>
<name>A0AAD8X807_LOLMU</name>
<gene>
    <name evidence="1" type="ORF">QYE76_014289</name>
</gene>
<dbReference type="EMBL" id="JAUUTY010000001">
    <property type="protein sequence ID" value="KAK1697592.1"/>
    <property type="molecule type" value="Genomic_DNA"/>
</dbReference>